<name>A0A1R1YG76_9FUNG</name>
<evidence type="ECO:0000313" key="2">
    <source>
        <dbReference type="EMBL" id="OMJ25805.1"/>
    </source>
</evidence>
<protein>
    <submittedName>
        <fullName evidence="2">26S proteasome non-ATPase regulatory subunit 4-like protein</fullName>
    </submittedName>
</protein>
<dbReference type="PROSITE" id="PS50330">
    <property type="entry name" value="UIM"/>
    <property type="match status" value="1"/>
</dbReference>
<reference evidence="2 3" key="1">
    <citation type="submission" date="2017-01" db="EMBL/GenBank/DDBJ databases">
        <authorList>
            <person name="Mah S.A."/>
            <person name="Swanson W.J."/>
            <person name="Moy G.W."/>
            <person name="Vacquier V.D."/>
        </authorList>
    </citation>
    <scope>NUCLEOTIDE SEQUENCE [LARGE SCALE GENOMIC DNA]</scope>
    <source>
        <strain evidence="2 3">GSMNP</strain>
    </source>
</reference>
<dbReference type="Proteomes" id="UP000187283">
    <property type="component" value="Unassembled WGS sequence"/>
</dbReference>
<feature type="compositionally biased region" description="Gly residues" evidence="1">
    <location>
        <begin position="1"/>
        <end position="12"/>
    </location>
</feature>
<organism evidence="2 3">
    <name type="scientific">Smittium culicis</name>
    <dbReference type="NCBI Taxonomy" id="133412"/>
    <lineage>
        <taxon>Eukaryota</taxon>
        <taxon>Fungi</taxon>
        <taxon>Fungi incertae sedis</taxon>
        <taxon>Zoopagomycota</taxon>
        <taxon>Kickxellomycotina</taxon>
        <taxon>Harpellomycetes</taxon>
        <taxon>Harpellales</taxon>
        <taxon>Legeriomycetaceae</taxon>
        <taxon>Smittium</taxon>
    </lineage>
</organism>
<feature type="region of interest" description="Disordered" evidence="1">
    <location>
        <begin position="41"/>
        <end position="148"/>
    </location>
</feature>
<feature type="compositionally biased region" description="Polar residues" evidence="1">
    <location>
        <begin position="94"/>
        <end position="105"/>
    </location>
</feature>
<dbReference type="InterPro" id="IPR003903">
    <property type="entry name" value="UIM_dom"/>
</dbReference>
<feature type="compositionally biased region" description="Polar residues" evidence="1">
    <location>
        <begin position="48"/>
        <end position="63"/>
    </location>
</feature>
<dbReference type="GO" id="GO:0000502">
    <property type="term" value="C:proteasome complex"/>
    <property type="evidence" value="ECO:0007669"/>
    <property type="project" value="UniProtKB-KW"/>
</dbReference>
<dbReference type="SMART" id="SM00726">
    <property type="entry name" value="UIM"/>
    <property type="match status" value="2"/>
</dbReference>
<feature type="compositionally biased region" description="Basic and acidic residues" evidence="1">
    <location>
        <begin position="133"/>
        <end position="148"/>
    </location>
</feature>
<accession>A0A1R1YG76</accession>
<dbReference type="OrthoDB" id="1731724at2759"/>
<sequence length="148" mass="15881">MRGEAGGSGETGDFGDDMGFGVDPNIDPELALALKMSLDEELARQKAAQESSQPIQAEASSSHVQHDQNAMDIQDEDEQIRRAIQMSLEMDSAPANQPSASTDQAANDELVSSLIGSLPGVDSEDPNLQHLLDQYKKGDNKPEDKDAN</sequence>
<evidence type="ECO:0000256" key="1">
    <source>
        <dbReference type="SAM" id="MobiDB-lite"/>
    </source>
</evidence>
<keyword evidence="3" id="KW-1185">Reference proteome</keyword>
<keyword evidence="2" id="KW-0647">Proteasome</keyword>
<dbReference type="AlphaFoldDB" id="A0A1R1YG76"/>
<evidence type="ECO:0000313" key="3">
    <source>
        <dbReference type="Proteomes" id="UP000187283"/>
    </source>
</evidence>
<dbReference type="Pfam" id="PF02809">
    <property type="entry name" value="UIM"/>
    <property type="match status" value="2"/>
</dbReference>
<dbReference type="Gene3D" id="1.10.287.3990">
    <property type="match status" value="1"/>
</dbReference>
<comment type="caution">
    <text evidence="2">The sequence shown here is derived from an EMBL/GenBank/DDBJ whole genome shotgun (WGS) entry which is preliminary data.</text>
</comment>
<gene>
    <name evidence="2" type="ORF">AYI70_g642</name>
</gene>
<proteinExistence type="predicted"/>
<dbReference type="STRING" id="133412.A0A1R1YG76"/>
<feature type="region of interest" description="Disordered" evidence="1">
    <location>
        <begin position="1"/>
        <end position="25"/>
    </location>
</feature>
<dbReference type="EMBL" id="LSSN01000109">
    <property type="protein sequence ID" value="OMJ25805.1"/>
    <property type="molecule type" value="Genomic_DNA"/>
</dbReference>